<dbReference type="InterPro" id="IPR011009">
    <property type="entry name" value="Kinase-like_dom_sf"/>
</dbReference>
<keyword evidence="1" id="KW-0472">Membrane</keyword>
<dbReference type="PANTHER" id="PTHR48008:SF13">
    <property type="entry name" value="PROTEIN KINASE SUPERFAMILY PROTEIN"/>
    <property type="match status" value="1"/>
</dbReference>
<dbReference type="PANTHER" id="PTHR48008">
    <property type="entry name" value="LEUCINE-RICH REPEAT RECEPTOR-LIKE PROTEIN KINASE IMK3-RELATED"/>
    <property type="match status" value="1"/>
</dbReference>
<dbReference type="Pfam" id="PF00069">
    <property type="entry name" value="Pkinase"/>
    <property type="match status" value="1"/>
</dbReference>
<evidence type="ECO:0000259" key="2">
    <source>
        <dbReference type="PROSITE" id="PS50011"/>
    </source>
</evidence>
<gene>
    <name evidence="3" type="primary">TMKL1</name>
    <name evidence="3" type="ORF">KSP40_PGU006800</name>
</gene>
<dbReference type="Proteomes" id="UP001412067">
    <property type="component" value="Unassembled WGS sequence"/>
</dbReference>
<protein>
    <submittedName>
        <fullName evidence="3">Kinase-like protein TMKL1</fullName>
    </submittedName>
</protein>
<dbReference type="PROSITE" id="PS50011">
    <property type="entry name" value="PROTEIN_KINASE_DOM"/>
    <property type="match status" value="1"/>
</dbReference>
<reference evidence="3 4" key="1">
    <citation type="journal article" date="2022" name="Nat. Plants">
        <title>Genomes of leafy and leafless Platanthera orchids illuminate the evolution of mycoheterotrophy.</title>
        <authorList>
            <person name="Li M.H."/>
            <person name="Liu K.W."/>
            <person name="Li Z."/>
            <person name="Lu H.C."/>
            <person name="Ye Q.L."/>
            <person name="Zhang D."/>
            <person name="Wang J.Y."/>
            <person name="Li Y.F."/>
            <person name="Zhong Z.M."/>
            <person name="Liu X."/>
            <person name="Yu X."/>
            <person name="Liu D.K."/>
            <person name="Tu X.D."/>
            <person name="Liu B."/>
            <person name="Hao Y."/>
            <person name="Liao X.Y."/>
            <person name="Jiang Y.T."/>
            <person name="Sun W.H."/>
            <person name="Chen J."/>
            <person name="Chen Y.Q."/>
            <person name="Ai Y."/>
            <person name="Zhai J.W."/>
            <person name="Wu S.S."/>
            <person name="Zhou Z."/>
            <person name="Hsiao Y.Y."/>
            <person name="Wu W.L."/>
            <person name="Chen Y.Y."/>
            <person name="Lin Y.F."/>
            <person name="Hsu J.L."/>
            <person name="Li C.Y."/>
            <person name="Wang Z.W."/>
            <person name="Zhao X."/>
            <person name="Zhong W.Y."/>
            <person name="Ma X.K."/>
            <person name="Ma L."/>
            <person name="Huang J."/>
            <person name="Chen G.Z."/>
            <person name="Huang M.Z."/>
            <person name="Huang L."/>
            <person name="Peng D.H."/>
            <person name="Luo Y.B."/>
            <person name="Zou S.Q."/>
            <person name="Chen S.P."/>
            <person name="Lan S."/>
            <person name="Tsai W.C."/>
            <person name="Van de Peer Y."/>
            <person name="Liu Z.J."/>
        </authorList>
    </citation>
    <scope>NUCLEOTIDE SEQUENCE [LARGE SCALE GENOMIC DNA]</scope>
    <source>
        <strain evidence="3">Lor288</strain>
    </source>
</reference>
<accession>A0ABR2MHI9</accession>
<keyword evidence="1" id="KW-0812">Transmembrane</keyword>
<dbReference type="InterPro" id="IPR000719">
    <property type="entry name" value="Prot_kinase_dom"/>
</dbReference>
<comment type="caution">
    <text evidence="3">The sequence shown here is derived from an EMBL/GenBank/DDBJ whole genome shotgun (WGS) entry which is preliminary data.</text>
</comment>
<feature type="domain" description="Protein kinase" evidence="2">
    <location>
        <begin position="1"/>
        <end position="173"/>
    </location>
</feature>
<keyword evidence="1" id="KW-1133">Transmembrane helix</keyword>
<feature type="transmembrane region" description="Helical" evidence="1">
    <location>
        <begin position="20"/>
        <end position="39"/>
    </location>
</feature>
<evidence type="ECO:0000256" key="1">
    <source>
        <dbReference type="SAM" id="Phobius"/>
    </source>
</evidence>
<name>A0ABR2MHI9_9ASPA</name>
<dbReference type="InterPro" id="IPR052451">
    <property type="entry name" value="Ser/Thr_kinase-like"/>
</dbReference>
<evidence type="ECO:0000313" key="3">
    <source>
        <dbReference type="EMBL" id="KAK8963186.1"/>
    </source>
</evidence>
<evidence type="ECO:0000313" key="4">
    <source>
        <dbReference type="Proteomes" id="UP001412067"/>
    </source>
</evidence>
<dbReference type="EMBL" id="JBBWWR010000007">
    <property type="protein sequence ID" value="KAK8963186.1"/>
    <property type="molecule type" value="Genomic_DNA"/>
</dbReference>
<organism evidence="3 4">
    <name type="scientific">Platanthera guangdongensis</name>
    <dbReference type="NCBI Taxonomy" id="2320717"/>
    <lineage>
        <taxon>Eukaryota</taxon>
        <taxon>Viridiplantae</taxon>
        <taxon>Streptophyta</taxon>
        <taxon>Embryophyta</taxon>
        <taxon>Tracheophyta</taxon>
        <taxon>Spermatophyta</taxon>
        <taxon>Magnoliopsida</taxon>
        <taxon>Liliopsida</taxon>
        <taxon>Asparagales</taxon>
        <taxon>Orchidaceae</taxon>
        <taxon>Orchidoideae</taxon>
        <taxon>Orchideae</taxon>
        <taxon>Orchidinae</taxon>
        <taxon>Platanthera</taxon>
    </lineage>
</organism>
<dbReference type="SUPFAM" id="SSF56112">
    <property type="entry name" value="Protein kinase-like (PK-like)"/>
    <property type="match status" value="1"/>
</dbReference>
<keyword evidence="4" id="KW-1185">Reference proteome</keyword>
<sequence length="173" mass="19402">MLSLYSFAREKNQAASFPLIFIMISILFHFFRLMFVLLIDGSAGSKLYNRWEIIYNISLGIARGLDHLHYGLQKPLIHGNLKSRNVMLDSSLQPQLSDFGLHLLLRPVAAQAMLEALTIEGYKSPELIEIKDASRETDIYSLGIILLRASHSQGSDKLQIVGAQPENVGCVHH</sequence>
<proteinExistence type="predicted"/>
<dbReference type="Gene3D" id="1.10.510.10">
    <property type="entry name" value="Transferase(Phosphotransferase) domain 1"/>
    <property type="match status" value="1"/>
</dbReference>